<dbReference type="PANTHER" id="PTHR46797:SF1">
    <property type="entry name" value="METHYLPHOSPHONATE SYNTHASE"/>
    <property type="match status" value="1"/>
</dbReference>
<dbReference type="PROSITE" id="PS50943">
    <property type="entry name" value="HTH_CROC1"/>
    <property type="match status" value="1"/>
</dbReference>
<reference evidence="3 4" key="1">
    <citation type="submission" date="2022-06" db="EMBL/GenBank/DDBJ databases">
        <title>Genomic Encyclopedia of Type Strains, Phase I: the one thousand microbial genomes (KMG-I) project.</title>
        <authorList>
            <person name="Kyrpides N."/>
        </authorList>
    </citation>
    <scope>NUCLEOTIDE SEQUENCE [LARGE SCALE GENOMIC DNA]</scope>
    <source>
        <strain evidence="3 4">DSM 43889</strain>
    </source>
</reference>
<dbReference type="InterPro" id="IPR013096">
    <property type="entry name" value="Cupin_2"/>
</dbReference>
<dbReference type="RefSeq" id="WP_026417735.1">
    <property type="nucleotide sequence ID" value="NZ_AUBJ02000001.1"/>
</dbReference>
<gene>
    <name evidence="3" type="ORF">G443_003097</name>
</gene>
<evidence type="ECO:0000259" key="2">
    <source>
        <dbReference type="PROSITE" id="PS50943"/>
    </source>
</evidence>
<dbReference type="CDD" id="cd00093">
    <property type="entry name" value="HTH_XRE"/>
    <property type="match status" value="1"/>
</dbReference>
<protein>
    <submittedName>
        <fullName evidence="3">Transcriptional regulator, XRE family with cupin sensor</fullName>
    </submittedName>
</protein>
<name>A0ABT1JK13_ACTCY</name>
<dbReference type="InterPro" id="IPR010982">
    <property type="entry name" value="Lambda_DNA-bd_dom_sf"/>
</dbReference>
<proteinExistence type="predicted"/>
<dbReference type="SUPFAM" id="SSF47413">
    <property type="entry name" value="lambda repressor-like DNA-binding domains"/>
    <property type="match status" value="1"/>
</dbReference>
<evidence type="ECO:0000313" key="4">
    <source>
        <dbReference type="Proteomes" id="UP000791080"/>
    </source>
</evidence>
<comment type="caution">
    <text evidence="3">The sequence shown here is derived from an EMBL/GenBank/DDBJ whole genome shotgun (WGS) entry which is preliminary data.</text>
</comment>
<accession>A0ABT1JK13</accession>
<organism evidence="3 4">
    <name type="scientific">Actinoalloteichus caeruleus DSM 43889</name>
    <dbReference type="NCBI Taxonomy" id="1120930"/>
    <lineage>
        <taxon>Bacteria</taxon>
        <taxon>Bacillati</taxon>
        <taxon>Actinomycetota</taxon>
        <taxon>Actinomycetes</taxon>
        <taxon>Pseudonocardiales</taxon>
        <taxon>Pseudonocardiaceae</taxon>
        <taxon>Actinoalloteichus</taxon>
        <taxon>Actinoalloteichus cyanogriseus</taxon>
    </lineage>
</organism>
<keyword evidence="4" id="KW-1185">Reference proteome</keyword>
<keyword evidence="1" id="KW-0238">DNA-binding</keyword>
<dbReference type="Proteomes" id="UP000791080">
    <property type="component" value="Unassembled WGS sequence"/>
</dbReference>
<dbReference type="InterPro" id="IPR050807">
    <property type="entry name" value="TransReg_Diox_bact_type"/>
</dbReference>
<dbReference type="InterPro" id="IPR014710">
    <property type="entry name" value="RmlC-like_jellyroll"/>
</dbReference>
<dbReference type="InterPro" id="IPR011051">
    <property type="entry name" value="RmlC_Cupin_sf"/>
</dbReference>
<feature type="domain" description="HTH cro/C1-type" evidence="2">
    <location>
        <begin position="17"/>
        <end position="71"/>
    </location>
</feature>
<dbReference type="Pfam" id="PF01381">
    <property type="entry name" value="HTH_3"/>
    <property type="match status" value="1"/>
</dbReference>
<dbReference type="Gene3D" id="2.60.120.10">
    <property type="entry name" value="Jelly Rolls"/>
    <property type="match status" value="1"/>
</dbReference>
<dbReference type="Gene3D" id="1.10.260.40">
    <property type="entry name" value="lambda repressor-like DNA-binding domains"/>
    <property type="match status" value="1"/>
</dbReference>
<dbReference type="SMART" id="SM00530">
    <property type="entry name" value="HTH_XRE"/>
    <property type="match status" value="1"/>
</dbReference>
<evidence type="ECO:0000256" key="1">
    <source>
        <dbReference type="ARBA" id="ARBA00023125"/>
    </source>
</evidence>
<dbReference type="InterPro" id="IPR001387">
    <property type="entry name" value="Cro/C1-type_HTH"/>
</dbReference>
<dbReference type="PANTHER" id="PTHR46797">
    <property type="entry name" value="HTH-TYPE TRANSCRIPTIONAL REGULATOR"/>
    <property type="match status" value="1"/>
</dbReference>
<evidence type="ECO:0000313" key="3">
    <source>
        <dbReference type="EMBL" id="MCP2332827.1"/>
    </source>
</evidence>
<dbReference type="EMBL" id="AUBJ02000001">
    <property type="protein sequence ID" value="MCP2332827.1"/>
    <property type="molecule type" value="Genomic_DNA"/>
</dbReference>
<dbReference type="CDD" id="cd02209">
    <property type="entry name" value="cupin_XRE_C"/>
    <property type="match status" value="1"/>
</dbReference>
<sequence>MAVDVSDQALAGLGRRVRRLRTRRGLSQQQLATVSGLSEPHLSRLESGDRLPSLNVLVRLAAGLDVSVAELFTDQPPGPAAVVLRGEDVPSVNSGGLSAQVLTPRAVVPGLYAARYRLEPVRRDTDLATHDGHDWVYVLEGRLRIEFGTETVLLGSGDSASFSSRVPHRLGAEGGVPVDFLAIGCTR</sequence>
<dbReference type="Pfam" id="PF07883">
    <property type="entry name" value="Cupin_2"/>
    <property type="match status" value="1"/>
</dbReference>
<dbReference type="SUPFAM" id="SSF51182">
    <property type="entry name" value="RmlC-like cupins"/>
    <property type="match status" value="1"/>
</dbReference>